<evidence type="ECO:0000256" key="1">
    <source>
        <dbReference type="SAM" id="Phobius"/>
    </source>
</evidence>
<name>A0A7C4Z5J9_9DEIN</name>
<comment type="caution">
    <text evidence="2">The sequence shown here is derived from an EMBL/GenBank/DDBJ whole genome shotgun (WGS) entry which is preliminary data.</text>
</comment>
<feature type="transmembrane region" description="Helical" evidence="1">
    <location>
        <begin position="218"/>
        <end position="245"/>
    </location>
</feature>
<feature type="transmembrane region" description="Helical" evidence="1">
    <location>
        <begin position="179"/>
        <end position="198"/>
    </location>
</feature>
<accession>A0A7C4Z5J9</accession>
<feature type="transmembrane region" description="Helical" evidence="1">
    <location>
        <begin position="12"/>
        <end position="40"/>
    </location>
</feature>
<evidence type="ECO:0000313" key="2">
    <source>
        <dbReference type="EMBL" id="HGY09794.1"/>
    </source>
</evidence>
<feature type="transmembrane region" description="Helical" evidence="1">
    <location>
        <begin position="96"/>
        <end position="125"/>
    </location>
</feature>
<dbReference type="EMBL" id="DRPZ01000187">
    <property type="protein sequence ID" value="HGY09794.1"/>
    <property type="molecule type" value="Genomic_DNA"/>
</dbReference>
<protein>
    <submittedName>
        <fullName evidence="2">Uncharacterized protein</fullName>
    </submittedName>
</protein>
<organism evidence="2">
    <name type="scientific">Oceanithermus profundus</name>
    <dbReference type="NCBI Taxonomy" id="187137"/>
    <lineage>
        <taxon>Bacteria</taxon>
        <taxon>Thermotogati</taxon>
        <taxon>Deinococcota</taxon>
        <taxon>Deinococci</taxon>
        <taxon>Thermales</taxon>
        <taxon>Thermaceae</taxon>
        <taxon>Oceanithermus</taxon>
    </lineage>
</organism>
<reference evidence="2" key="1">
    <citation type="journal article" date="2020" name="mSystems">
        <title>Genome- and Community-Level Interaction Insights into Carbon Utilization and Element Cycling Functions of Hydrothermarchaeota in Hydrothermal Sediment.</title>
        <authorList>
            <person name="Zhou Z."/>
            <person name="Liu Y."/>
            <person name="Xu W."/>
            <person name="Pan J."/>
            <person name="Luo Z.H."/>
            <person name="Li M."/>
        </authorList>
    </citation>
    <scope>NUCLEOTIDE SEQUENCE [LARGE SCALE GENOMIC DNA]</scope>
    <source>
        <strain evidence="2">HyVt-570</strain>
    </source>
</reference>
<gene>
    <name evidence="2" type="ORF">ENK37_07070</name>
</gene>
<dbReference type="Proteomes" id="UP000885759">
    <property type="component" value="Unassembled WGS sequence"/>
</dbReference>
<keyword evidence="1" id="KW-0812">Transmembrane</keyword>
<keyword evidence="1" id="KW-0472">Membrane</keyword>
<dbReference type="AlphaFoldDB" id="A0A7C4Z5J9"/>
<sequence length="268" mass="28085">MKQVGEVLERAVRYAFTFVAHMALGLLLAGLLVAAARALSALTVWSWMSSEGALTLLTSPLNWAGALIGWVAAAWMAYLVVGWLQQTLEGRRPAFAAAVGAALGAGLPILAANLLLGLVFLRLPYRSAAGAYPALEAASLAVLALLLPAMVFAAARAEGFRSALIRLAEVLASPGYGRFLRRPGFWVAFALLAAWLLLSKQLGGPHLPRQLGRPELVQFYGFAGAEALRGFLTTVVGLPIVAAVLRSVYDEAWGSPGEASATPAPPAA</sequence>
<proteinExistence type="predicted"/>
<keyword evidence="1" id="KW-1133">Transmembrane helix</keyword>
<feature type="transmembrane region" description="Helical" evidence="1">
    <location>
        <begin position="60"/>
        <end position="84"/>
    </location>
</feature>
<feature type="transmembrane region" description="Helical" evidence="1">
    <location>
        <begin position="137"/>
        <end position="158"/>
    </location>
</feature>